<accession>A0A5S4V2L2</accession>
<comment type="caution">
    <text evidence="3">The sequence shown here is derived from an EMBL/GenBank/DDBJ whole genome shotgun (WGS) entry which is preliminary data.</text>
</comment>
<sequence>MSRLRGERGAAAVEFAFILIPLLLLVIGIFEFGRVYMVQLTMTNAARDAVRMYAVSDDVTRVANTNLTLAKALRLDLSGTMTAAAAATALDGYLDSMPGIVQTCDTGTPAAPGEVSVTLVRTESIFGFLTGSGDPLLPITLHGKAVIVCNG</sequence>
<reference evidence="3 4" key="1">
    <citation type="submission" date="2019-08" db="EMBL/GenBank/DDBJ databases">
        <authorList>
            <person name="Hu J."/>
        </authorList>
    </citation>
    <scope>NUCLEOTIDE SEQUENCE [LARGE SCALE GENOMIC DNA]</scope>
    <source>
        <strain evidence="3 4">NEAU-184</strain>
    </source>
</reference>
<feature type="transmembrane region" description="Helical" evidence="1">
    <location>
        <begin position="12"/>
        <end position="30"/>
    </location>
</feature>
<organism evidence="3 4">
    <name type="scientific">Agromyces mariniharenae</name>
    <dbReference type="NCBI Taxonomy" id="2604423"/>
    <lineage>
        <taxon>Bacteria</taxon>
        <taxon>Bacillati</taxon>
        <taxon>Actinomycetota</taxon>
        <taxon>Actinomycetes</taxon>
        <taxon>Micrococcales</taxon>
        <taxon>Microbacteriaceae</taxon>
        <taxon>Agromyces</taxon>
    </lineage>
</organism>
<dbReference type="InterPro" id="IPR012495">
    <property type="entry name" value="TadE-like_dom"/>
</dbReference>
<name>A0A5S4V2L2_9MICO</name>
<proteinExistence type="predicted"/>
<evidence type="ECO:0000259" key="2">
    <source>
        <dbReference type="Pfam" id="PF07811"/>
    </source>
</evidence>
<keyword evidence="4" id="KW-1185">Reference proteome</keyword>
<dbReference type="Proteomes" id="UP000325243">
    <property type="component" value="Unassembled WGS sequence"/>
</dbReference>
<evidence type="ECO:0000313" key="3">
    <source>
        <dbReference type="EMBL" id="TYL53196.1"/>
    </source>
</evidence>
<evidence type="ECO:0000256" key="1">
    <source>
        <dbReference type="SAM" id="Phobius"/>
    </source>
</evidence>
<keyword evidence="1" id="KW-0472">Membrane</keyword>
<feature type="domain" description="TadE-like" evidence="2">
    <location>
        <begin position="9"/>
        <end position="51"/>
    </location>
</feature>
<dbReference type="Pfam" id="PF07811">
    <property type="entry name" value="TadE"/>
    <property type="match status" value="1"/>
</dbReference>
<dbReference type="AlphaFoldDB" id="A0A5S4V2L2"/>
<gene>
    <name evidence="3" type="ORF">FYC51_05735</name>
</gene>
<keyword evidence="1" id="KW-1133">Transmembrane helix</keyword>
<evidence type="ECO:0000313" key="4">
    <source>
        <dbReference type="Proteomes" id="UP000325243"/>
    </source>
</evidence>
<dbReference type="RefSeq" id="WP_148732666.1">
    <property type="nucleotide sequence ID" value="NZ_VSSB01000001.1"/>
</dbReference>
<dbReference type="EMBL" id="VSSB01000001">
    <property type="protein sequence ID" value="TYL53196.1"/>
    <property type="molecule type" value="Genomic_DNA"/>
</dbReference>
<keyword evidence="1" id="KW-0812">Transmembrane</keyword>
<protein>
    <submittedName>
        <fullName evidence="3">Pilus assembly protein</fullName>
    </submittedName>
</protein>